<dbReference type="SMART" id="SM00706">
    <property type="entry name" value="TECPR"/>
    <property type="match status" value="5"/>
</dbReference>
<evidence type="ECO:0000256" key="1">
    <source>
        <dbReference type="SAM" id="MobiDB-lite"/>
    </source>
</evidence>
<dbReference type="Gene3D" id="2.60.40.1120">
    <property type="entry name" value="Carboxypeptidase-like, regulatory domain"/>
    <property type="match status" value="1"/>
</dbReference>
<dbReference type="EMBL" id="CP061800">
    <property type="protein sequence ID" value="QTA84768.1"/>
    <property type="molecule type" value="Genomic_DNA"/>
</dbReference>
<dbReference type="RefSeq" id="WP_207681107.1">
    <property type="nucleotide sequence ID" value="NZ_CP061800.1"/>
</dbReference>
<keyword evidence="5" id="KW-1185">Reference proteome</keyword>
<dbReference type="InterPro" id="IPR013783">
    <property type="entry name" value="Ig-like_fold"/>
</dbReference>
<dbReference type="InterPro" id="IPR008969">
    <property type="entry name" value="CarboxyPept-like_regulatory"/>
</dbReference>
<dbReference type="InterPro" id="IPR036116">
    <property type="entry name" value="FN3_sf"/>
</dbReference>
<keyword evidence="2" id="KW-0732">Signal</keyword>
<proteinExistence type="predicted"/>
<dbReference type="InterPro" id="IPR006624">
    <property type="entry name" value="Beta-propeller_rpt_TECPR"/>
</dbReference>
<sequence length="2143" mass="221554">MKKLKSLAALFYAAVVLLTFPVPGQAGWTSMDSGTTQYLAGVWGSSGSDVFAVGQSGTILHYDGTSWSSMDSGTSDILYGVWGSSGSDVFAVGYYGEIPHYDGTSWSSMDPGTSIYFDDVWGSSGSDVFAVGAVGGGDGGTIRHYDGTSWSSMDPGISYALYGVWGSSGSDVFAVGDSGTILRYDGTSWSSMDSGATQCLYGVWGSSGSDVFAVGDGGTILHYDGTSWSSMDSGTSSHLSGVWGSSGSDVFAVGYDGTIQHYDGTSWSSMDSGTSSRLYGVWGSSGSDVFAVGYDGTILHYDGIPPASSPTVTTAAISGVTSSSATCGGNVTSDGNADITARGVCWNTSGTPTTAHSKTSDGTGTGIFTSTLTGLASGTTYYVRAYATNSEGTAYGEEVTFVTNSVPVVTTASIGDVTSATAICGGNVTSDGNADITARGVCWNTSGTPTTAGSKTSDGTGAGIFTSTLTGLASGTTYYVRAYATNSEGTAYGDEVTFATVTNSVPVVTTEAISDITSSSATCGGNVTSDGNADITARGVCWNTSGTPTTADSKTSDGTGTGIFTSTLTELASGTTYYVRAYATNSEGTAYGDEVTFVTSSVPVVTTAAISDITSSSATCGGNVTSDGNADISARGVCWNTSGTPTTDDSSTSDGTGTGIFTSTLTGLDRDTTYYVRAYATNSEGTAYGEEVTFVTSSLPVVTTEAISDITSGTAICGGNVTSDGNADITARGVCWNTSGTPTTDDNKTSDGTGAGIFTSTLTGLDRDTTYYVRAYATNSEGTAYGEEVTFATNSLPVVATTAISDLTSSSAISGGNVTSDGNSEITARGVCWNTSGTPTTDDSRTSDGTGTGIFTSTLTELAPGATYYVRAYATNSEGTAYGDEVTFAINGVPAVTGQKALSVPERTPLTVTPDDLTVTDADNTYPDEFTLTLYDGDNYTRSGATVTPVNGFVGEMTVPLTVNDGTEDSDVFQLKITVTGSDNAAPVITGQTGALSVARGTGLAITLDTLVVTDPDSDWPDDFTLTVSDGTGYTHSANTVIPLSGVTGVLTVPVTVNDGIADSDPYNLSVTVTGETANAPEITGQSSLSLVRDTELTLTLDDLTVTPGSADAEDVMLILGEGENYTLRGNTVVPDPGFSGTLTIPVTVSDGTGSTVSFVTITVESERTDAKTLTGTVKTDDGTGMSGLIVTAVNADIGETRSGVTGAGGAFSVAVSCGTWKVEVTQADDADWAAPEAETVSFANDNGTDTEDLDIILETRIARLTGKVLPPEGDTGLGEGVTMNVFCSDTQFSRDFHPDADGAFSFPVPAGTYEVTVLPDPLEYPKYGRAEVSLTRAEGDTDLGDVRLAARSAVLSGTVRDDGGQGIPGIPVNVWRTRGESFSVTTGTDGGYEISLVPGTWTAKPSPAEDANLIFTGSPAEAVLTAGDTAAADFVLDHASHVIFGRVRDTAGKVLSDVDAWAYARHEDSPAPVARARVAKGEFTLNVPAGTFRTGIDLAPGSGYAFAQENQSSLAKSSLASRPSPLAAYEQVTSTDGRGRSSDDIMITLEPDNAYIKGVLRDEGGALLTGVRGQVLAVPEGNRSSVRKAEIRDGEFEISVSQGAWTLNCRPDTDRYAHAAPARVVAEKGRAVTADITLTALDGVISGQVRDDGGNPAADILVWVRVPREGRGDAGRMFEAQVLTDSDGGFEVFVPGGTGKRGWGVSASVGTALRRCETEEDSYEPPFVLTGESLLLLEDAEVPGEVVSVLGGLSDLTYESEYEFTFALREALDSYYFYQQYKSQIMEHAAAGATEGMIVACLRESAAQAALPANRPGWGRKPARQDGMSLDLRRADIFLAGTVLDEDGSPAPGVYVSAYSGDGQKTHGRTDGNGDYRLYVARADETGSNDWTLTAVSESPDGKYCRGRVLCDASGTDEIVAAEDIVLKSEGELPDVLTGEFRREDGWTGTLSDGTRIQIPANAVPTEEEFVRIIAEARAEETSESGGNHIITYSHSVTLYEKESGREILGGLDREVLITFGYDTDVLQEQGIWTRNIRPGYLSGASGTWRPSENFTSDGTGDSVTLGTGHLSVWSLTATRTGDGSEPGDMDNDGELSLADAIAALKVCVESPSSVSPGADVSGDGKIGLAEVIYILIHVAGN</sequence>
<dbReference type="SUPFAM" id="SSF49265">
    <property type="entry name" value="Fibronectin type III"/>
    <property type="match status" value="3"/>
</dbReference>
<feature type="domain" description="Fibronectin type-III" evidence="3">
    <location>
        <begin position="505"/>
        <end position="605"/>
    </location>
</feature>
<dbReference type="InterPro" id="IPR018247">
    <property type="entry name" value="EF_Hand_1_Ca_BS"/>
</dbReference>
<feature type="region of interest" description="Disordered" evidence="1">
    <location>
        <begin position="830"/>
        <end position="849"/>
    </location>
</feature>
<dbReference type="Gene3D" id="2.60.40.10">
    <property type="entry name" value="Immunoglobulins"/>
    <property type="match status" value="1"/>
</dbReference>
<dbReference type="SUPFAM" id="SSF49464">
    <property type="entry name" value="Carboxypeptidase regulatory domain-like"/>
    <property type="match status" value="2"/>
</dbReference>
<name>A0A975BGB0_9BACT</name>
<gene>
    <name evidence="4" type="ORF">dnm_007680</name>
</gene>
<accession>A0A975BGB0</accession>
<dbReference type="PROSITE" id="PS00018">
    <property type="entry name" value="EF_HAND_1"/>
    <property type="match status" value="1"/>
</dbReference>
<evidence type="ECO:0000313" key="4">
    <source>
        <dbReference type="EMBL" id="QTA84768.1"/>
    </source>
</evidence>
<feature type="domain" description="Fibronectin type-III" evidence="3">
    <location>
        <begin position="700"/>
        <end position="796"/>
    </location>
</feature>
<feature type="domain" description="Fibronectin type-III" evidence="3">
    <location>
        <begin position="797"/>
        <end position="896"/>
    </location>
</feature>
<evidence type="ECO:0000313" key="5">
    <source>
        <dbReference type="Proteomes" id="UP000663722"/>
    </source>
</evidence>
<evidence type="ECO:0000256" key="2">
    <source>
        <dbReference type="SAM" id="SignalP"/>
    </source>
</evidence>
<dbReference type="Proteomes" id="UP000663722">
    <property type="component" value="Chromosome"/>
</dbReference>
<reference evidence="4" key="1">
    <citation type="journal article" date="2021" name="Microb. Physiol.">
        <title>Proteogenomic Insights into the Physiology of Marine, Sulfate-Reducing, Filamentous Desulfonema limicola and Desulfonema magnum.</title>
        <authorList>
            <person name="Schnaars V."/>
            <person name="Wohlbrand L."/>
            <person name="Scheve S."/>
            <person name="Hinrichs C."/>
            <person name="Reinhardt R."/>
            <person name="Rabus R."/>
        </authorList>
    </citation>
    <scope>NUCLEOTIDE SEQUENCE</scope>
    <source>
        <strain evidence="4">4be13</strain>
    </source>
</reference>
<dbReference type="KEGG" id="dmm:dnm_007680"/>
<organism evidence="4 5">
    <name type="scientific">Desulfonema magnum</name>
    <dbReference type="NCBI Taxonomy" id="45655"/>
    <lineage>
        <taxon>Bacteria</taxon>
        <taxon>Pseudomonadati</taxon>
        <taxon>Thermodesulfobacteriota</taxon>
        <taxon>Desulfobacteria</taxon>
        <taxon>Desulfobacterales</taxon>
        <taxon>Desulfococcaceae</taxon>
        <taxon>Desulfonema</taxon>
    </lineage>
</organism>
<evidence type="ECO:0000259" key="3">
    <source>
        <dbReference type="PROSITE" id="PS50853"/>
    </source>
</evidence>
<dbReference type="PROSITE" id="PS50853">
    <property type="entry name" value="FN3"/>
    <property type="match status" value="4"/>
</dbReference>
<protein>
    <submittedName>
        <fullName evidence="4">Fibronectin domain-containing protein</fullName>
    </submittedName>
</protein>
<feature type="domain" description="Fibronectin type-III" evidence="3">
    <location>
        <begin position="309"/>
        <end position="409"/>
    </location>
</feature>
<feature type="signal peptide" evidence="2">
    <location>
        <begin position="1"/>
        <end position="26"/>
    </location>
</feature>
<dbReference type="InterPro" id="IPR003961">
    <property type="entry name" value="FN3_dom"/>
</dbReference>
<feature type="chain" id="PRO_5038136013" evidence="2">
    <location>
        <begin position="27"/>
        <end position="2143"/>
    </location>
</feature>